<dbReference type="PANTHER" id="PTHR33198">
    <property type="entry name" value="ANK_REP_REGION DOMAIN-CONTAINING PROTEIN-RELATED"/>
    <property type="match status" value="1"/>
</dbReference>
<comment type="caution">
    <text evidence="2">The sequence shown here is derived from an EMBL/GenBank/DDBJ whole genome shotgun (WGS) entry which is preliminary data.</text>
</comment>
<organism evidence="2 3">
    <name type="scientific">Porites lobata</name>
    <dbReference type="NCBI Taxonomy" id="104759"/>
    <lineage>
        <taxon>Eukaryota</taxon>
        <taxon>Metazoa</taxon>
        <taxon>Cnidaria</taxon>
        <taxon>Anthozoa</taxon>
        <taxon>Hexacorallia</taxon>
        <taxon>Scleractinia</taxon>
        <taxon>Fungiina</taxon>
        <taxon>Poritidae</taxon>
        <taxon>Porites</taxon>
    </lineage>
</organism>
<accession>A0ABN8PMD2</accession>
<keyword evidence="3" id="KW-1185">Reference proteome</keyword>
<gene>
    <name evidence="2" type="ORF">PLOB_00044101</name>
</gene>
<evidence type="ECO:0000313" key="2">
    <source>
        <dbReference type="EMBL" id="CAH3144744.1"/>
    </source>
</evidence>
<dbReference type="Proteomes" id="UP001159405">
    <property type="component" value="Unassembled WGS sequence"/>
</dbReference>
<evidence type="ECO:0000256" key="1">
    <source>
        <dbReference type="SAM" id="MobiDB-lite"/>
    </source>
</evidence>
<proteinExistence type="predicted"/>
<dbReference type="PANTHER" id="PTHR33198:SF20">
    <property type="entry name" value="RETROTRANSPOSON GAG DOMAIN-CONTAINING PROTEIN"/>
    <property type="match status" value="1"/>
</dbReference>
<dbReference type="EMBL" id="CALNXK010000074">
    <property type="protein sequence ID" value="CAH3144744.1"/>
    <property type="molecule type" value="Genomic_DNA"/>
</dbReference>
<name>A0ABN8PMD2_9CNID</name>
<feature type="region of interest" description="Disordered" evidence="1">
    <location>
        <begin position="1"/>
        <end position="21"/>
    </location>
</feature>
<sequence length="122" mass="14028">MEVQEVFETLTDPDAPAGEDDDAYKAAPRTLDAYFTPQVNVPYERHIFRPMKQEEHDTVDQFVVRLSNQAANCEFGATKNEQIRDQIIDKCKSTELRRKLLRKGQELTLADTQKIARSLELS</sequence>
<protein>
    <submittedName>
        <fullName evidence="2">Uncharacterized protein</fullName>
    </submittedName>
</protein>
<evidence type="ECO:0000313" key="3">
    <source>
        <dbReference type="Proteomes" id="UP001159405"/>
    </source>
</evidence>
<reference evidence="2 3" key="1">
    <citation type="submission" date="2022-05" db="EMBL/GenBank/DDBJ databases">
        <authorList>
            <consortium name="Genoscope - CEA"/>
            <person name="William W."/>
        </authorList>
    </citation>
    <scope>NUCLEOTIDE SEQUENCE [LARGE SCALE GENOMIC DNA]</scope>
</reference>